<name>A0AAV2KN64_KNICA</name>
<dbReference type="AlphaFoldDB" id="A0AAV2KN64"/>
<evidence type="ECO:0000313" key="3">
    <source>
        <dbReference type="Proteomes" id="UP001497482"/>
    </source>
</evidence>
<proteinExistence type="predicted"/>
<keyword evidence="1" id="KW-0472">Membrane</keyword>
<evidence type="ECO:0000313" key="2">
    <source>
        <dbReference type="EMBL" id="CAL1590193.1"/>
    </source>
</evidence>
<feature type="transmembrane region" description="Helical" evidence="1">
    <location>
        <begin position="173"/>
        <end position="194"/>
    </location>
</feature>
<organism evidence="2 3">
    <name type="scientific">Knipowitschia caucasica</name>
    <name type="common">Caucasian dwarf goby</name>
    <name type="synonym">Pomatoschistus caucasicus</name>
    <dbReference type="NCBI Taxonomy" id="637954"/>
    <lineage>
        <taxon>Eukaryota</taxon>
        <taxon>Metazoa</taxon>
        <taxon>Chordata</taxon>
        <taxon>Craniata</taxon>
        <taxon>Vertebrata</taxon>
        <taxon>Euteleostomi</taxon>
        <taxon>Actinopterygii</taxon>
        <taxon>Neopterygii</taxon>
        <taxon>Teleostei</taxon>
        <taxon>Neoteleostei</taxon>
        <taxon>Acanthomorphata</taxon>
        <taxon>Gobiaria</taxon>
        <taxon>Gobiiformes</taxon>
        <taxon>Gobioidei</taxon>
        <taxon>Gobiidae</taxon>
        <taxon>Gobiinae</taxon>
        <taxon>Knipowitschia</taxon>
    </lineage>
</organism>
<feature type="transmembrane region" description="Helical" evidence="1">
    <location>
        <begin position="136"/>
        <end position="153"/>
    </location>
</feature>
<keyword evidence="1" id="KW-0812">Transmembrane</keyword>
<dbReference type="EMBL" id="OZ035841">
    <property type="protein sequence ID" value="CAL1590193.1"/>
    <property type="molecule type" value="Genomic_DNA"/>
</dbReference>
<dbReference type="Proteomes" id="UP001497482">
    <property type="component" value="Chromosome 19"/>
</dbReference>
<keyword evidence="3" id="KW-1185">Reference proteome</keyword>
<sequence>MNYTIIEYFQTCFLLPNINYQAIAFNLINVPFIFPVCVYILCLGLQRYRSRAQISHTDFFTYNMALIQLIGILGSCLLTGNMTFMNSTITVTGPGEGARNSQSKQKTLNMILVITGALLVKFGGEGGGVSRSKQRAFNTIMIIFLALQLWLGESIMRKVLNTTNVLNDFGMCVLYQITCWFEAPSSLVLPLLFLHRAGILPKCRFRKNIGVKSVNE</sequence>
<feature type="transmembrane region" description="Helical" evidence="1">
    <location>
        <begin position="66"/>
        <end position="87"/>
    </location>
</feature>
<accession>A0AAV2KN64</accession>
<keyword evidence="1" id="KW-1133">Transmembrane helix</keyword>
<evidence type="ECO:0000256" key="1">
    <source>
        <dbReference type="SAM" id="Phobius"/>
    </source>
</evidence>
<protein>
    <submittedName>
        <fullName evidence="2">Uncharacterized protein</fullName>
    </submittedName>
</protein>
<feature type="transmembrane region" description="Helical" evidence="1">
    <location>
        <begin position="23"/>
        <end position="45"/>
    </location>
</feature>
<feature type="transmembrane region" description="Helical" evidence="1">
    <location>
        <begin position="107"/>
        <end position="124"/>
    </location>
</feature>
<reference evidence="2 3" key="1">
    <citation type="submission" date="2024-04" db="EMBL/GenBank/DDBJ databases">
        <authorList>
            <person name="Waldvogel A.-M."/>
            <person name="Schoenle A."/>
        </authorList>
    </citation>
    <scope>NUCLEOTIDE SEQUENCE [LARGE SCALE GENOMIC DNA]</scope>
</reference>
<gene>
    <name evidence="2" type="ORF">KC01_LOCUS19738</name>
</gene>